<reference evidence="1 2" key="1">
    <citation type="submission" date="2008-07" db="EMBL/GenBank/DDBJ databases">
        <authorList>
            <person name="El-Sayed N."/>
            <person name="Caler E."/>
            <person name="Inman J."/>
            <person name="Amedeo P."/>
            <person name="Hass B."/>
            <person name="Wortman J."/>
        </authorList>
    </citation>
    <scope>NUCLEOTIDE SEQUENCE [LARGE SCALE GENOMIC DNA]</scope>
    <source>
        <strain evidence="2">ATCC 50983 / TXsc</strain>
    </source>
</reference>
<name>C5L1E7_PERM5</name>
<dbReference type="InParanoid" id="C5L1E7"/>
<evidence type="ECO:0000313" key="1">
    <source>
        <dbReference type="EMBL" id="EER09446.1"/>
    </source>
</evidence>
<dbReference type="OrthoDB" id="10382611at2759"/>
<protein>
    <submittedName>
        <fullName evidence="1">Uncharacterized protein</fullName>
    </submittedName>
</protein>
<dbReference type="OMA" id="PERWHED"/>
<dbReference type="EMBL" id="GG678276">
    <property type="protein sequence ID" value="EER09446.1"/>
    <property type="molecule type" value="Genomic_DNA"/>
</dbReference>
<sequence length="371" mass="42246">MAPSSDEGRFYVSYPLSAEWALSVALQDAPSSEGDNSPPHAGAYDVVGPEFSHAPCTWFNLLNLDKVHPDFSWIDRLSVPEPREGEELSWQQEEVSSWLYYWETIRSSVSAACYKEVVDSDRYICGFAVAGFCPSPKNLSARSLDGRVLILSGLAAGREDDPFNSYVPIASEVYRWAARSGTKIQCVFSHTDKQKYDDYPARSCMRNECNLVFCCARHAEEAVYLLNRAGFYRPLLHLDRQVYVFRSRKAWKADSLGPDLRWSGLTADELKALALLRAEATSPSALARSVPSDAFERKAFEVFYFGRSTDIEVVRARHRDELPIYYHNAINTGRISYEHLVEDLARFYEKLARFRSRRMRPADIEEAEEGR</sequence>
<gene>
    <name evidence="1" type="ORF">Pmar_PMAR010570</name>
</gene>
<keyword evidence="2" id="KW-1185">Reference proteome</keyword>
<proteinExistence type="predicted"/>
<accession>C5L1E7</accession>
<dbReference type="GeneID" id="9052336"/>
<dbReference type="Proteomes" id="UP000007800">
    <property type="component" value="Unassembled WGS sequence"/>
</dbReference>
<dbReference type="AlphaFoldDB" id="C5L1E7"/>
<organism evidence="2">
    <name type="scientific">Perkinsus marinus (strain ATCC 50983 / TXsc)</name>
    <dbReference type="NCBI Taxonomy" id="423536"/>
    <lineage>
        <taxon>Eukaryota</taxon>
        <taxon>Sar</taxon>
        <taxon>Alveolata</taxon>
        <taxon>Perkinsozoa</taxon>
        <taxon>Perkinsea</taxon>
        <taxon>Perkinsida</taxon>
        <taxon>Perkinsidae</taxon>
        <taxon>Perkinsus</taxon>
    </lineage>
</organism>
<evidence type="ECO:0000313" key="2">
    <source>
        <dbReference type="Proteomes" id="UP000007800"/>
    </source>
</evidence>
<dbReference type="RefSeq" id="XP_002777630.1">
    <property type="nucleotide sequence ID" value="XM_002777584.1"/>
</dbReference>